<evidence type="ECO:0000313" key="3">
    <source>
        <dbReference type="EMBL" id="TEB31565.1"/>
    </source>
</evidence>
<feature type="compositionally biased region" description="Polar residues" evidence="1">
    <location>
        <begin position="63"/>
        <end position="72"/>
    </location>
</feature>
<keyword evidence="2" id="KW-1133">Transmembrane helix</keyword>
<feature type="region of interest" description="Disordered" evidence="1">
    <location>
        <begin position="1"/>
        <end position="32"/>
    </location>
</feature>
<feature type="region of interest" description="Disordered" evidence="1">
    <location>
        <begin position="57"/>
        <end position="83"/>
    </location>
</feature>
<feature type="transmembrane region" description="Helical" evidence="2">
    <location>
        <begin position="244"/>
        <end position="271"/>
    </location>
</feature>
<dbReference type="EMBL" id="QPFP01000018">
    <property type="protein sequence ID" value="TEB31565.1"/>
    <property type="molecule type" value="Genomic_DNA"/>
</dbReference>
<keyword evidence="2" id="KW-0812">Transmembrane</keyword>
<feature type="compositionally biased region" description="Polar residues" evidence="1">
    <location>
        <begin position="130"/>
        <end position="144"/>
    </location>
</feature>
<protein>
    <submittedName>
        <fullName evidence="3">Uncharacterized protein</fullName>
    </submittedName>
</protein>
<accession>A0A4Y7TBL4</accession>
<dbReference type="Proteomes" id="UP000298030">
    <property type="component" value="Unassembled WGS sequence"/>
</dbReference>
<evidence type="ECO:0000256" key="2">
    <source>
        <dbReference type="SAM" id="Phobius"/>
    </source>
</evidence>
<dbReference type="AlphaFoldDB" id="A0A4Y7TBL4"/>
<feature type="region of interest" description="Disordered" evidence="1">
    <location>
        <begin position="96"/>
        <end position="144"/>
    </location>
</feature>
<evidence type="ECO:0000256" key="1">
    <source>
        <dbReference type="SAM" id="MobiDB-lite"/>
    </source>
</evidence>
<keyword evidence="2" id="KW-0472">Membrane</keyword>
<feature type="transmembrane region" description="Helical" evidence="2">
    <location>
        <begin position="277"/>
        <end position="300"/>
    </location>
</feature>
<feature type="compositionally biased region" description="Polar residues" evidence="1">
    <location>
        <begin position="1"/>
        <end position="10"/>
    </location>
</feature>
<reference evidence="3 4" key="1">
    <citation type="journal article" date="2019" name="Nat. Ecol. Evol.">
        <title>Megaphylogeny resolves global patterns of mushroom evolution.</title>
        <authorList>
            <person name="Varga T."/>
            <person name="Krizsan K."/>
            <person name="Foldi C."/>
            <person name="Dima B."/>
            <person name="Sanchez-Garcia M."/>
            <person name="Sanchez-Ramirez S."/>
            <person name="Szollosi G.J."/>
            <person name="Szarkandi J.G."/>
            <person name="Papp V."/>
            <person name="Albert L."/>
            <person name="Andreopoulos W."/>
            <person name="Angelini C."/>
            <person name="Antonin V."/>
            <person name="Barry K.W."/>
            <person name="Bougher N.L."/>
            <person name="Buchanan P."/>
            <person name="Buyck B."/>
            <person name="Bense V."/>
            <person name="Catcheside P."/>
            <person name="Chovatia M."/>
            <person name="Cooper J."/>
            <person name="Damon W."/>
            <person name="Desjardin D."/>
            <person name="Finy P."/>
            <person name="Geml J."/>
            <person name="Haridas S."/>
            <person name="Hughes K."/>
            <person name="Justo A."/>
            <person name="Karasinski D."/>
            <person name="Kautmanova I."/>
            <person name="Kiss B."/>
            <person name="Kocsube S."/>
            <person name="Kotiranta H."/>
            <person name="LaButti K.M."/>
            <person name="Lechner B.E."/>
            <person name="Liimatainen K."/>
            <person name="Lipzen A."/>
            <person name="Lukacs Z."/>
            <person name="Mihaltcheva S."/>
            <person name="Morgado L.N."/>
            <person name="Niskanen T."/>
            <person name="Noordeloos M.E."/>
            <person name="Ohm R.A."/>
            <person name="Ortiz-Santana B."/>
            <person name="Ovrebo C."/>
            <person name="Racz N."/>
            <person name="Riley R."/>
            <person name="Savchenko A."/>
            <person name="Shiryaev A."/>
            <person name="Soop K."/>
            <person name="Spirin V."/>
            <person name="Szebenyi C."/>
            <person name="Tomsovsky M."/>
            <person name="Tulloss R.E."/>
            <person name="Uehling J."/>
            <person name="Grigoriev I.V."/>
            <person name="Vagvolgyi C."/>
            <person name="Papp T."/>
            <person name="Martin F.M."/>
            <person name="Miettinen O."/>
            <person name="Hibbett D.S."/>
            <person name="Nagy L.G."/>
        </authorList>
    </citation>
    <scope>NUCLEOTIDE SEQUENCE [LARGE SCALE GENOMIC DNA]</scope>
    <source>
        <strain evidence="3 4">FP101781</strain>
    </source>
</reference>
<keyword evidence="4" id="KW-1185">Reference proteome</keyword>
<feature type="compositionally biased region" description="Polar residues" evidence="1">
    <location>
        <begin position="108"/>
        <end position="119"/>
    </location>
</feature>
<evidence type="ECO:0000313" key="4">
    <source>
        <dbReference type="Proteomes" id="UP000298030"/>
    </source>
</evidence>
<organism evidence="3 4">
    <name type="scientific">Coprinellus micaceus</name>
    <name type="common">Glistening ink-cap mushroom</name>
    <name type="synonym">Coprinus micaceus</name>
    <dbReference type="NCBI Taxonomy" id="71717"/>
    <lineage>
        <taxon>Eukaryota</taxon>
        <taxon>Fungi</taxon>
        <taxon>Dikarya</taxon>
        <taxon>Basidiomycota</taxon>
        <taxon>Agaricomycotina</taxon>
        <taxon>Agaricomycetes</taxon>
        <taxon>Agaricomycetidae</taxon>
        <taxon>Agaricales</taxon>
        <taxon>Agaricineae</taxon>
        <taxon>Psathyrellaceae</taxon>
        <taxon>Coprinellus</taxon>
    </lineage>
</organism>
<gene>
    <name evidence="3" type="ORF">FA13DRAFT_1709526</name>
</gene>
<comment type="caution">
    <text evidence="3">The sequence shown here is derived from an EMBL/GenBank/DDBJ whole genome shotgun (WGS) entry which is preliminary data.</text>
</comment>
<name>A0A4Y7TBL4_COPMI</name>
<sequence>MTSHTGNSAPRVNHREGRRKFTAKTPRDELREEDLVAMESFRLQSLQGKAGLVSGLGMAGSGQPIQTSSRTSPDIGEAVEPSSSVPIYRREVETSPHFANTPEDHAQGNPSLTRNIVSDSHSDHLDTIFDPSTTSSDPKVSGSSNDNLLDECPCVVLFQIPHKALEPLKGALENEQYLKEFDWDAGDSEELIIGYSIDKASWDKVTDACSINVLPKKRTVKLTISFDGIPSAVLSLNVQVTGTLVLASFALGLVVMVTICMGLFNGLPYYYLDSYDYASGIVALKACIFACLRTCQFYLLKGITTFPSQMKGFIRSAPVRTHRLVNRSLQSLLLWALKELAAQPRRFSAYYICNLLPSPKKPLAPILFKRPLGVPGGSQSLPMKTTRSTQAARPLLESMRIRAFSYPAHRSSVTEDHAAFYTGLRKPHANGTAEKCRSKYRSSQPITLKSDCIVWILARGVISVTDLITSGMLR</sequence>
<proteinExistence type="predicted"/>